<dbReference type="SUPFAM" id="SSF57903">
    <property type="entry name" value="FYVE/PHD zinc finger"/>
    <property type="match status" value="1"/>
</dbReference>
<keyword evidence="2" id="KW-0863">Zinc-finger</keyword>
<dbReference type="Pfam" id="PF00628">
    <property type="entry name" value="PHD"/>
    <property type="match status" value="1"/>
</dbReference>
<keyword evidence="3" id="KW-0862">Zinc</keyword>
<dbReference type="Gene3D" id="3.30.40.10">
    <property type="entry name" value="Zinc/RING finger domain, C3HC4 (zinc finger)"/>
    <property type="match status" value="1"/>
</dbReference>
<dbReference type="EMBL" id="CCYD01000610">
    <property type="protein sequence ID" value="CEG41769.1"/>
    <property type="molecule type" value="Genomic_DNA"/>
</dbReference>
<keyword evidence="7" id="KW-1185">Reference proteome</keyword>
<evidence type="ECO:0000256" key="3">
    <source>
        <dbReference type="ARBA" id="ARBA00022833"/>
    </source>
</evidence>
<dbReference type="InterPro" id="IPR011011">
    <property type="entry name" value="Znf_FYVE_PHD"/>
</dbReference>
<evidence type="ECO:0000256" key="2">
    <source>
        <dbReference type="ARBA" id="ARBA00022771"/>
    </source>
</evidence>
<proteinExistence type="predicted"/>
<feature type="compositionally biased region" description="Low complexity" evidence="4">
    <location>
        <begin position="28"/>
        <end position="44"/>
    </location>
</feature>
<evidence type="ECO:0000313" key="6">
    <source>
        <dbReference type="EMBL" id="CEG41769.1"/>
    </source>
</evidence>
<protein>
    <recommendedName>
        <fullName evidence="5">PHD-type domain-containing protein</fullName>
    </recommendedName>
</protein>
<name>A0A0P1AKW7_PLAHL</name>
<feature type="domain" description="PHD-type" evidence="5">
    <location>
        <begin position="236"/>
        <end position="273"/>
    </location>
</feature>
<dbReference type="AlphaFoldDB" id="A0A0P1AKW7"/>
<dbReference type="RefSeq" id="XP_024578138.1">
    <property type="nucleotide sequence ID" value="XM_024727574.1"/>
</dbReference>
<dbReference type="InterPro" id="IPR013083">
    <property type="entry name" value="Znf_RING/FYVE/PHD"/>
</dbReference>
<dbReference type="InterPro" id="IPR016197">
    <property type="entry name" value="Chromo-like_dom_sf"/>
</dbReference>
<dbReference type="GO" id="GO:0008270">
    <property type="term" value="F:zinc ion binding"/>
    <property type="evidence" value="ECO:0007669"/>
    <property type="project" value="UniProtKB-KW"/>
</dbReference>
<evidence type="ECO:0000259" key="5">
    <source>
        <dbReference type="Pfam" id="PF00628"/>
    </source>
</evidence>
<keyword evidence="1" id="KW-0479">Metal-binding</keyword>
<dbReference type="InterPro" id="IPR019787">
    <property type="entry name" value="Znf_PHD-finger"/>
</dbReference>
<organism evidence="6 7">
    <name type="scientific">Plasmopara halstedii</name>
    <name type="common">Downy mildew of sunflower</name>
    <dbReference type="NCBI Taxonomy" id="4781"/>
    <lineage>
        <taxon>Eukaryota</taxon>
        <taxon>Sar</taxon>
        <taxon>Stramenopiles</taxon>
        <taxon>Oomycota</taxon>
        <taxon>Peronosporomycetes</taxon>
        <taxon>Peronosporales</taxon>
        <taxon>Peronosporaceae</taxon>
        <taxon>Plasmopara</taxon>
    </lineage>
</organism>
<evidence type="ECO:0000313" key="7">
    <source>
        <dbReference type="Proteomes" id="UP000054928"/>
    </source>
</evidence>
<dbReference type="Gene3D" id="2.30.30.140">
    <property type="match status" value="1"/>
</dbReference>
<dbReference type="SUPFAM" id="SSF54160">
    <property type="entry name" value="Chromo domain-like"/>
    <property type="match status" value="1"/>
</dbReference>
<dbReference type="OrthoDB" id="21204at2759"/>
<dbReference type="OMA" id="IRKEMYL"/>
<dbReference type="Proteomes" id="UP000054928">
    <property type="component" value="Unassembled WGS sequence"/>
</dbReference>
<feature type="compositionally biased region" description="Basic residues" evidence="4">
    <location>
        <begin position="1"/>
        <end position="21"/>
    </location>
</feature>
<dbReference type="GeneID" id="36407153"/>
<accession>A0A0P1AKW7</accession>
<feature type="region of interest" description="Disordered" evidence="4">
    <location>
        <begin position="1"/>
        <end position="47"/>
    </location>
</feature>
<reference evidence="7" key="1">
    <citation type="submission" date="2014-09" db="EMBL/GenBank/DDBJ databases">
        <authorList>
            <person name="Sharma Rahul"/>
            <person name="Thines Marco"/>
        </authorList>
    </citation>
    <scope>NUCLEOTIDE SEQUENCE [LARGE SCALE GENOMIC DNA]</scope>
</reference>
<evidence type="ECO:0000256" key="1">
    <source>
        <dbReference type="ARBA" id="ARBA00022723"/>
    </source>
</evidence>
<feature type="region of interest" description="Disordered" evidence="4">
    <location>
        <begin position="487"/>
        <end position="525"/>
    </location>
</feature>
<sequence length="818" mass="89178">MGRTFKGKATKTAQQKRRKKSGLGAGGSSPALSATSSTGSASTPGHRDCEQCGNSLLLEGIAKSWPVSKRNMVSTNCQICEFVAFRRSQRPCVECTHPGCDHFCEWCGKGFHAKCAKLHNEDVSSPNGFCCHKCEAEQSDDHTTDEEETKRKGIDDDVGSRCGSCRLPFSMAGKDVDDQKITTGFKVNQAVLVDNDEVLYNALITEVDTCGERIKIHFTRWSKSFDDWYAMDDEHINESLACDCCNQWFHIGCLPPIKSSGRWKDSTYVCPRCIDDARAFHNGNRCVTKAKSAFVSLSNSNAKVSKKHLSPQERDITSVGIEANEDIEEDVKTANHLRKRRKLSEGAGCSVKDLHSDSMSITIVSDTEDPLHDSKREKLSPSKIFTEIFERNNENKGKQTTTPSVASNAIARENIMALMHASPEHTIKVATEAHSSPSKSVSAKIGAGNVSAMGDDNNDKKKTVKNESGAHYLNRYSSCNTVMSLLNSPPADGTPEKDFKPSLLSLPMLNPTGSQTSPTSSSTPSLATSNFQVFVKMEHKNGQSPLCSSSVLDLSSVQAMKKEVSIALTKPTKTRMSRKTKQSQGGATSCRGLSAFDILREVASQEIDEGGSIVKFKGEKRHSVSRASAAGVHKRARMDELVNTSNAVALPGCSVAAGGLSHHSATVETSPLQQTRDRIQMNSFVDLHFSIRKEMYLRFCRLEEEGMLTRDSAHVLRSLIYPTSERFQDLKFVYLVNKDLSSVQLTKRLLEAVPYPPTVAKPIAASVSLAASSIQSPLGCKSLGLPVSMGMFSAGLSDSSPPEASRMIPHDLRLDALA</sequence>
<evidence type="ECO:0000256" key="4">
    <source>
        <dbReference type="SAM" id="MobiDB-lite"/>
    </source>
</evidence>
<feature type="compositionally biased region" description="Low complexity" evidence="4">
    <location>
        <begin position="511"/>
        <end position="525"/>
    </location>
</feature>